<organism evidence="2">
    <name type="scientific">Thermorudis peleae</name>
    <dbReference type="NCBI Taxonomy" id="1382356"/>
    <lineage>
        <taxon>Bacteria</taxon>
        <taxon>Pseudomonadati</taxon>
        <taxon>Thermomicrobiota</taxon>
        <taxon>Thermomicrobia</taxon>
        <taxon>Thermomicrobia incertae sedis</taxon>
        <taxon>Thermorudis</taxon>
    </lineage>
</organism>
<dbReference type="PANTHER" id="PTHR42912:SF93">
    <property type="entry name" value="N6-ADENOSINE-METHYLTRANSFERASE TMT1A"/>
    <property type="match status" value="1"/>
</dbReference>
<protein>
    <submittedName>
        <fullName evidence="2">Class I SAM-dependent methyltransferase</fullName>
    </submittedName>
</protein>
<dbReference type="CDD" id="cd02440">
    <property type="entry name" value="AdoMet_MTases"/>
    <property type="match status" value="1"/>
</dbReference>
<accession>A0A831TBZ8</accession>
<comment type="caution">
    <text evidence="2">The sequence shown here is derived from an EMBL/GenBank/DDBJ whole genome shotgun (WGS) entry which is preliminary data.</text>
</comment>
<keyword evidence="2" id="KW-0489">Methyltransferase</keyword>
<reference evidence="2" key="1">
    <citation type="journal article" date="2020" name="mSystems">
        <title>Genome- and Community-Level Interaction Insights into Carbon Utilization and Element Cycling Functions of Hydrothermarchaeota in Hydrothermal Sediment.</title>
        <authorList>
            <person name="Zhou Z."/>
            <person name="Liu Y."/>
            <person name="Xu W."/>
            <person name="Pan J."/>
            <person name="Luo Z.H."/>
            <person name="Li M."/>
        </authorList>
    </citation>
    <scope>NUCLEOTIDE SEQUENCE [LARGE SCALE GENOMIC DNA]</scope>
    <source>
        <strain evidence="2">SpSt-210</strain>
    </source>
</reference>
<evidence type="ECO:0000313" key="2">
    <source>
        <dbReference type="EMBL" id="HEG92250.1"/>
    </source>
</evidence>
<gene>
    <name evidence="2" type="ORF">ENP34_12575</name>
</gene>
<evidence type="ECO:0000259" key="1">
    <source>
        <dbReference type="Pfam" id="PF08241"/>
    </source>
</evidence>
<dbReference type="InterPro" id="IPR013216">
    <property type="entry name" value="Methyltransf_11"/>
</dbReference>
<dbReference type="AlphaFoldDB" id="A0A831TBZ8"/>
<keyword evidence="2" id="KW-0808">Transferase</keyword>
<dbReference type="Gene3D" id="3.40.50.150">
    <property type="entry name" value="Vaccinia Virus protein VP39"/>
    <property type="match status" value="1"/>
</dbReference>
<feature type="domain" description="Methyltransferase type 11" evidence="1">
    <location>
        <begin position="54"/>
        <end position="150"/>
    </location>
</feature>
<dbReference type="GO" id="GO:0032259">
    <property type="term" value="P:methylation"/>
    <property type="evidence" value="ECO:0007669"/>
    <property type="project" value="UniProtKB-KW"/>
</dbReference>
<dbReference type="InterPro" id="IPR029063">
    <property type="entry name" value="SAM-dependent_MTases_sf"/>
</dbReference>
<dbReference type="Pfam" id="PF08241">
    <property type="entry name" value="Methyltransf_11"/>
    <property type="match status" value="1"/>
</dbReference>
<proteinExistence type="predicted"/>
<dbReference type="InterPro" id="IPR050508">
    <property type="entry name" value="Methyltransf_Superfamily"/>
</dbReference>
<name>A0A831TBZ8_9BACT</name>
<dbReference type="PANTHER" id="PTHR42912">
    <property type="entry name" value="METHYLTRANSFERASE"/>
    <property type="match status" value="1"/>
</dbReference>
<dbReference type="GO" id="GO:0008757">
    <property type="term" value="F:S-adenosylmethionine-dependent methyltransferase activity"/>
    <property type="evidence" value="ECO:0007669"/>
    <property type="project" value="InterPro"/>
</dbReference>
<dbReference type="SUPFAM" id="SSF53335">
    <property type="entry name" value="S-adenosyl-L-methionine-dependent methyltransferases"/>
    <property type="match status" value="1"/>
</dbReference>
<dbReference type="EMBL" id="DSIY01000293">
    <property type="protein sequence ID" value="HEG92250.1"/>
    <property type="molecule type" value="Genomic_DNA"/>
</dbReference>
<sequence length="261" mass="28881">MSEGDRSNEVVRAWEELAAWYDEKMGEEGDLWHRTLIDPGLLQVLGQVAGLELLDLGCGNGYLCRLFAREGARVTGVDASAPMIERARQREVREPLGITYHIADAADLSILGDASFDVVVSNMALMDIADAAGAIREAARVLRPGGRLVFSILHPCFDLPGGASGWVIERFDFTSTIWRKVSRYREQFVAPVPWQLDGGRLAYTPAYHRPLSWYVRTLRAAGLVVTAFEEPAPTEEFLAASPQGSWIAEIPLHCVIEARKE</sequence>